<feature type="compositionally biased region" description="Basic residues" evidence="1">
    <location>
        <begin position="88"/>
        <end position="104"/>
    </location>
</feature>
<feature type="compositionally biased region" description="Acidic residues" evidence="1">
    <location>
        <begin position="108"/>
        <end position="117"/>
    </location>
</feature>
<evidence type="ECO:0000313" key="3">
    <source>
        <dbReference type="Proteomes" id="UP001369815"/>
    </source>
</evidence>
<dbReference type="Proteomes" id="UP001369815">
    <property type="component" value="Unassembled WGS sequence"/>
</dbReference>
<keyword evidence="3" id="KW-1185">Reference proteome</keyword>
<proteinExistence type="predicted"/>
<reference evidence="2 3" key="1">
    <citation type="journal article" date="2024" name="Front Chem Biol">
        <title>Unveiling the potential of Daldinia eschscholtzii MFLUCC 19-0629 through bioactivity and bioinformatics studies for enhanced sustainable agriculture production.</title>
        <authorList>
            <person name="Brooks S."/>
            <person name="Weaver J.A."/>
            <person name="Klomchit A."/>
            <person name="Alharthi S.A."/>
            <person name="Onlamun T."/>
            <person name="Nurani R."/>
            <person name="Vong T.K."/>
            <person name="Alberti F."/>
            <person name="Greco C."/>
        </authorList>
    </citation>
    <scope>NUCLEOTIDE SEQUENCE [LARGE SCALE GENOMIC DNA]</scope>
    <source>
        <strain evidence="2">MFLUCC 19-0629</strain>
    </source>
</reference>
<feature type="compositionally biased region" description="Low complexity" evidence="1">
    <location>
        <begin position="68"/>
        <end position="80"/>
    </location>
</feature>
<evidence type="ECO:0000256" key="1">
    <source>
        <dbReference type="SAM" id="MobiDB-lite"/>
    </source>
</evidence>
<gene>
    <name evidence="2" type="ORF">Daesc_002949</name>
</gene>
<organism evidence="2 3">
    <name type="scientific">Daldinia eschscholtzii</name>
    <dbReference type="NCBI Taxonomy" id="292717"/>
    <lineage>
        <taxon>Eukaryota</taxon>
        <taxon>Fungi</taxon>
        <taxon>Dikarya</taxon>
        <taxon>Ascomycota</taxon>
        <taxon>Pezizomycotina</taxon>
        <taxon>Sordariomycetes</taxon>
        <taxon>Xylariomycetidae</taxon>
        <taxon>Xylariales</taxon>
        <taxon>Hypoxylaceae</taxon>
        <taxon>Daldinia</taxon>
    </lineage>
</organism>
<feature type="region of interest" description="Disordered" evidence="1">
    <location>
        <begin position="56"/>
        <end position="157"/>
    </location>
</feature>
<protein>
    <submittedName>
        <fullName evidence="2">Uncharacterized protein</fullName>
    </submittedName>
</protein>
<comment type="caution">
    <text evidence="2">The sequence shown here is derived from an EMBL/GenBank/DDBJ whole genome shotgun (WGS) entry which is preliminary data.</text>
</comment>
<sequence>MPKGSVTWSLEVYRDFSRAAWEVAKLTTEQKTEIVEKLCKMGYEITPNALRQHFQKMIRDDKAASQQTATPSSPSDASPPDTKDKATARPRRARNPRTGAKRKNEKAIDEEEDDEEQETPKKRTKTGNTSVKLEDDEPTLSQDAKNWGEFTAQLEQH</sequence>
<accession>A0AAX6MS19</accession>
<evidence type="ECO:0000313" key="2">
    <source>
        <dbReference type="EMBL" id="KAK6955316.1"/>
    </source>
</evidence>
<dbReference type="AlphaFoldDB" id="A0AAX6MS19"/>
<dbReference type="EMBL" id="JBANMG010000003">
    <property type="protein sequence ID" value="KAK6955316.1"/>
    <property type="molecule type" value="Genomic_DNA"/>
</dbReference>
<name>A0AAX6MS19_9PEZI</name>